<dbReference type="Gene3D" id="6.10.280.50">
    <property type="match status" value="1"/>
</dbReference>
<dbReference type="InterPro" id="IPR038444">
    <property type="entry name" value="DUF465_sf"/>
</dbReference>
<keyword evidence="2" id="KW-1185">Reference proteome</keyword>
<dbReference type="Pfam" id="PF04325">
    <property type="entry name" value="DUF465"/>
    <property type="match status" value="1"/>
</dbReference>
<dbReference type="KEGG" id="ssua:FPZ54_00055"/>
<proteinExistence type="predicted"/>
<reference evidence="1 2" key="1">
    <citation type="submission" date="2019-07" db="EMBL/GenBank/DDBJ databases">
        <title>Sphingomonas alkalisoli sp. nov., isolated from rhizosphere soil of Suaedae salsa.</title>
        <authorList>
            <person name="Zhang H."/>
            <person name="Xu L."/>
            <person name="Zhang J.-X."/>
            <person name="Sun J.-Q."/>
        </authorList>
    </citation>
    <scope>NUCLEOTIDE SEQUENCE [LARGE SCALE GENOMIC DNA]</scope>
    <source>
        <strain evidence="1 2">XS-10</strain>
    </source>
</reference>
<organism evidence="1 2">
    <name type="scientific">Sphingomonas suaedae</name>
    <dbReference type="NCBI Taxonomy" id="2599297"/>
    <lineage>
        <taxon>Bacteria</taxon>
        <taxon>Pseudomonadati</taxon>
        <taxon>Pseudomonadota</taxon>
        <taxon>Alphaproteobacteria</taxon>
        <taxon>Sphingomonadales</taxon>
        <taxon>Sphingomonadaceae</taxon>
        <taxon>Sphingomonas</taxon>
    </lineage>
</organism>
<dbReference type="AlphaFoldDB" id="A0A518RAU6"/>
<accession>A0A518RAU6</accession>
<protein>
    <submittedName>
        <fullName evidence="1">DUF465 domain-containing protein</fullName>
    </submittedName>
</protein>
<name>A0A518RAU6_9SPHN</name>
<dbReference type="Proteomes" id="UP000318055">
    <property type="component" value="Chromosome"/>
</dbReference>
<sequence>MSGMLCRLSVVHRKLDEEIRREARRRNPDGFRLLRLKKLKLAVKDRLAGHWKRELATGN</sequence>
<dbReference type="OrthoDB" id="7452177at2"/>
<dbReference type="InterPro" id="IPR007420">
    <property type="entry name" value="DUF465"/>
</dbReference>
<evidence type="ECO:0000313" key="2">
    <source>
        <dbReference type="Proteomes" id="UP000318055"/>
    </source>
</evidence>
<dbReference type="EMBL" id="CP042239">
    <property type="protein sequence ID" value="QDX24577.1"/>
    <property type="molecule type" value="Genomic_DNA"/>
</dbReference>
<evidence type="ECO:0000313" key="1">
    <source>
        <dbReference type="EMBL" id="QDX24577.1"/>
    </source>
</evidence>
<gene>
    <name evidence="1" type="ORF">FPZ54_00055</name>
</gene>